<evidence type="ECO:0000256" key="7">
    <source>
        <dbReference type="ARBA" id="ARBA00022801"/>
    </source>
</evidence>
<dbReference type="GO" id="GO:0016787">
    <property type="term" value="F:hydrolase activity"/>
    <property type="evidence" value="ECO:0007669"/>
    <property type="project" value="UniProtKB-KW"/>
</dbReference>
<dbReference type="EMBL" id="CP002159">
    <property type="protein sequence ID" value="ADL55581.1"/>
    <property type="molecule type" value="Genomic_DNA"/>
</dbReference>
<comment type="catalytic activity">
    <reaction evidence="15">
        <text>Couples ATP hydrolysis with the unwinding of duplex DNA by translocating in the 3'-5' direction.</text>
        <dbReference type="EC" id="5.6.2.4"/>
    </reaction>
</comment>
<dbReference type="AlphaFoldDB" id="D9SGD4"/>
<evidence type="ECO:0000256" key="1">
    <source>
        <dbReference type="ARBA" id="ARBA00001946"/>
    </source>
</evidence>
<reference evidence="21 22" key="1">
    <citation type="submission" date="2010-08" db="EMBL/GenBank/DDBJ databases">
        <title>Complete sequence of Gallionella capsiferriformans ES-2.</title>
        <authorList>
            <consortium name="US DOE Joint Genome Institute"/>
            <person name="Lucas S."/>
            <person name="Copeland A."/>
            <person name="Lapidus A."/>
            <person name="Cheng J.-F."/>
            <person name="Bruce D."/>
            <person name="Goodwin L."/>
            <person name="Pitluck S."/>
            <person name="Chertkov O."/>
            <person name="Davenport K.W."/>
            <person name="Detter J.C."/>
            <person name="Han C."/>
            <person name="Tapia R."/>
            <person name="Land M."/>
            <person name="Hauser L."/>
            <person name="Chang Y.-J."/>
            <person name="Jeffries C."/>
            <person name="Kyrpides N."/>
            <person name="Ivanova N."/>
            <person name="Mikhailova N."/>
            <person name="Shelobolina E.S."/>
            <person name="Picardal F."/>
            <person name="Roden E."/>
            <person name="Emerson D."/>
            <person name="Woyke T."/>
        </authorList>
    </citation>
    <scope>NUCLEOTIDE SEQUENCE [LARGE SCALE GENOMIC DNA]</scope>
    <source>
        <strain evidence="21 22">ES-2</strain>
    </source>
</reference>
<protein>
    <recommendedName>
        <fullName evidence="16">DNA helicase RecQ</fullName>
        <ecNumber evidence="16">5.6.2.4</ecNumber>
    </recommendedName>
</protein>
<dbReference type="FunFam" id="1.10.10.10:FF:000175">
    <property type="entry name" value="ATP-dependent DNA helicase RecQ"/>
    <property type="match status" value="1"/>
</dbReference>
<name>D9SGD4_GALCS</name>
<dbReference type="FunFam" id="3.40.50.300:FF:000296">
    <property type="entry name" value="ATP-dependent DNA helicase RecQ"/>
    <property type="match status" value="1"/>
</dbReference>
<keyword evidence="10" id="KW-0067">ATP-binding</keyword>
<evidence type="ECO:0000256" key="10">
    <source>
        <dbReference type="ARBA" id="ARBA00022840"/>
    </source>
</evidence>
<gene>
    <name evidence="21" type="ordered locus">Galf_1563</name>
</gene>
<keyword evidence="4" id="KW-0479">Metal-binding</keyword>
<dbReference type="EC" id="5.6.2.4" evidence="16"/>
<dbReference type="InterPro" id="IPR032284">
    <property type="entry name" value="RecQ_Zn-bd"/>
</dbReference>
<dbReference type="InterPro" id="IPR044876">
    <property type="entry name" value="HRDC_dom_sf"/>
</dbReference>
<dbReference type="GO" id="GO:0046872">
    <property type="term" value="F:metal ion binding"/>
    <property type="evidence" value="ECO:0007669"/>
    <property type="project" value="UniProtKB-KW"/>
</dbReference>
<evidence type="ECO:0000256" key="14">
    <source>
        <dbReference type="ARBA" id="ARBA00023235"/>
    </source>
</evidence>
<dbReference type="Proteomes" id="UP000001235">
    <property type="component" value="Chromosome"/>
</dbReference>
<dbReference type="InterPro" id="IPR011545">
    <property type="entry name" value="DEAD/DEAH_box_helicase_dom"/>
</dbReference>
<dbReference type="GO" id="GO:0005737">
    <property type="term" value="C:cytoplasm"/>
    <property type="evidence" value="ECO:0007669"/>
    <property type="project" value="TreeGrafter"/>
</dbReference>
<dbReference type="InterPro" id="IPR006293">
    <property type="entry name" value="DNA_helicase_ATP-dep_RecQ_bac"/>
</dbReference>
<dbReference type="InterPro" id="IPR004589">
    <property type="entry name" value="DNA_helicase_ATP-dep_RecQ"/>
</dbReference>
<dbReference type="InterPro" id="IPR010997">
    <property type="entry name" value="HRDC-like_sf"/>
</dbReference>
<evidence type="ECO:0000313" key="22">
    <source>
        <dbReference type="Proteomes" id="UP000001235"/>
    </source>
</evidence>
<dbReference type="Pfam" id="PF00570">
    <property type="entry name" value="HRDC"/>
    <property type="match status" value="1"/>
</dbReference>
<dbReference type="STRING" id="395494.Galf_1563"/>
<keyword evidence="11" id="KW-0238">DNA-binding</keyword>
<keyword evidence="12" id="KW-0233">DNA recombination</keyword>
<evidence type="ECO:0000259" key="19">
    <source>
        <dbReference type="PROSITE" id="PS51192"/>
    </source>
</evidence>
<dbReference type="GO" id="GO:0003677">
    <property type="term" value="F:DNA binding"/>
    <property type="evidence" value="ECO:0007669"/>
    <property type="project" value="UniProtKB-KW"/>
</dbReference>
<evidence type="ECO:0000259" key="18">
    <source>
        <dbReference type="PROSITE" id="PS50967"/>
    </source>
</evidence>
<evidence type="ECO:0000256" key="11">
    <source>
        <dbReference type="ARBA" id="ARBA00023125"/>
    </source>
</evidence>
<dbReference type="GO" id="GO:0043590">
    <property type="term" value="C:bacterial nucleoid"/>
    <property type="evidence" value="ECO:0007669"/>
    <property type="project" value="TreeGrafter"/>
</dbReference>
<keyword evidence="13" id="KW-0234">DNA repair</keyword>
<dbReference type="PROSITE" id="PS51194">
    <property type="entry name" value="HELICASE_CTER"/>
    <property type="match status" value="1"/>
</dbReference>
<dbReference type="GO" id="GO:0043138">
    <property type="term" value="F:3'-5' DNA helicase activity"/>
    <property type="evidence" value="ECO:0007669"/>
    <property type="project" value="UniProtKB-EC"/>
</dbReference>
<comment type="cofactor">
    <cofactor evidence="1">
        <name>Mg(2+)</name>
        <dbReference type="ChEBI" id="CHEBI:18420"/>
    </cofactor>
</comment>
<dbReference type="GO" id="GO:0030894">
    <property type="term" value="C:replisome"/>
    <property type="evidence" value="ECO:0007669"/>
    <property type="project" value="TreeGrafter"/>
</dbReference>
<feature type="domain" description="HRDC" evidence="18">
    <location>
        <begin position="534"/>
        <end position="610"/>
    </location>
</feature>
<keyword evidence="9" id="KW-0862">Zinc</keyword>
<evidence type="ECO:0000256" key="8">
    <source>
        <dbReference type="ARBA" id="ARBA00022806"/>
    </source>
</evidence>
<evidence type="ECO:0000256" key="16">
    <source>
        <dbReference type="NCBIfam" id="TIGR01389"/>
    </source>
</evidence>
<dbReference type="PANTHER" id="PTHR13710:SF105">
    <property type="entry name" value="ATP-DEPENDENT DNA HELICASE Q1"/>
    <property type="match status" value="1"/>
</dbReference>
<evidence type="ECO:0000256" key="12">
    <source>
        <dbReference type="ARBA" id="ARBA00023172"/>
    </source>
</evidence>
<dbReference type="HOGENOM" id="CLU_001103_14_3_4"/>
<feature type="domain" description="Helicase C-terminal" evidence="20">
    <location>
        <begin position="219"/>
        <end position="369"/>
    </location>
</feature>
<dbReference type="InterPro" id="IPR014001">
    <property type="entry name" value="Helicase_ATP-bd"/>
</dbReference>
<dbReference type="KEGG" id="gca:Galf_1563"/>
<evidence type="ECO:0000256" key="4">
    <source>
        <dbReference type="ARBA" id="ARBA00022723"/>
    </source>
</evidence>
<dbReference type="GO" id="GO:0009432">
    <property type="term" value="P:SOS response"/>
    <property type="evidence" value="ECO:0007669"/>
    <property type="project" value="UniProtKB-UniRule"/>
</dbReference>
<evidence type="ECO:0000256" key="15">
    <source>
        <dbReference type="ARBA" id="ARBA00034617"/>
    </source>
</evidence>
<dbReference type="PANTHER" id="PTHR13710">
    <property type="entry name" value="DNA HELICASE RECQ FAMILY MEMBER"/>
    <property type="match status" value="1"/>
</dbReference>
<dbReference type="SMART" id="SM00490">
    <property type="entry name" value="HELICc"/>
    <property type="match status" value="1"/>
</dbReference>
<dbReference type="GO" id="GO:0006310">
    <property type="term" value="P:DNA recombination"/>
    <property type="evidence" value="ECO:0007669"/>
    <property type="project" value="UniProtKB-UniRule"/>
</dbReference>
<keyword evidence="8 21" id="KW-0347">Helicase</keyword>
<proteinExistence type="inferred from homology"/>
<dbReference type="CDD" id="cd18794">
    <property type="entry name" value="SF2_C_RecQ"/>
    <property type="match status" value="1"/>
</dbReference>
<dbReference type="PROSITE" id="PS50967">
    <property type="entry name" value="HRDC"/>
    <property type="match status" value="1"/>
</dbReference>
<evidence type="ECO:0000256" key="2">
    <source>
        <dbReference type="ARBA" id="ARBA00001947"/>
    </source>
</evidence>
<feature type="region of interest" description="Disordered" evidence="17">
    <location>
        <begin position="503"/>
        <end position="532"/>
    </location>
</feature>
<dbReference type="GO" id="GO:0006281">
    <property type="term" value="P:DNA repair"/>
    <property type="evidence" value="ECO:0007669"/>
    <property type="project" value="UniProtKB-KW"/>
</dbReference>
<dbReference type="InterPro" id="IPR002121">
    <property type="entry name" value="HRDC_dom"/>
</dbReference>
<comment type="similarity">
    <text evidence="3">Belongs to the helicase family. RecQ subfamily.</text>
</comment>
<dbReference type="GO" id="GO:0009378">
    <property type="term" value="F:four-way junction helicase activity"/>
    <property type="evidence" value="ECO:0007669"/>
    <property type="project" value="TreeGrafter"/>
</dbReference>
<evidence type="ECO:0000259" key="20">
    <source>
        <dbReference type="PROSITE" id="PS51194"/>
    </source>
</evidence>
<keyword evidence="14" id="KW-0413">Isomerase</keyword>
<dbReference type="SMART" id="SM00956">
    <property type="entry name" value="RQC"/>
    <property type="match status" value="1"/>
</dbReference>
<dbReference type="SMART" id="SM00487">
    <property type="entry name" value="DEXDc"/>
    <property type="match status" value="1"/>
</dbReference>
<dbReference type="GO" id="GO:0006260">
    <property type="term" value="P:DNA replication"/>
    <property type="evidence" value="ECO:0007669"/>
    <property type="project" value="InterPro"/>
</dbReference>
<dbReference type="FunFam" id="3.40.50.300:FF:000156">
    <property type="entry name" value="ATP-dependent DNA helicase recQ"/>
    <property type="match status" value="1"/>
</dbReference>
<feature type="domain" description="Helicase ATP-binding" evidence="19">
    <location>
        <begin position="26"/>
        <end position="198"/>
    </location>
</feature>
<evidence type="ECO:0000256" key="13">
    <source>
        <dbReference type="ARBA" id="ARBA00023204"/>
    </source>
</evidence>
<dbReference type="InterPro" id="IPR027417">
    <property type="entry name" value="P-loop_NTPase"/>
</dbReference>
<accession>D9SGD4</accession>
<evidence type="ECO:0000256" key="9">
    <source>
        <dbReference type="ARBA" id="ARBA00022833"/>
    </source>
</evidence>
<dbReference type="GO" id="GO:0005524">
    <property type="term" value="F:ATP binding"/>
    <property type="evidence" value="ECO:0007669"/>
    <property type="project" value="UniProtKB-KW"/>
</dbReference>
<dbReference type="Gene3D" id="1.10.10.10">
    <property type="entry name" value="Winged helix-like DNA-binding domain superfamily/Winged helix DNA-binding domain"/>
    <property type="match status" value="1"/>
</dbReference>
<evidence type="ECO:0000256" key="17">
    <source>
        <dbReference type="SAM" id="MobiDB-lite"/>
    </source>
</evidence>
<keyword evidence="22" id="KW-1185">Reference proteome</keyword>
<dbReference type="NCBIfam" id="TIGR00614">
    <property type="entry name" value="recQ_fam"/>
    <property type="match status" value="1"/>
</dbReference>
<dbReference type="eggNOG" id="COG0514">
    <property type="taxonomic scope" value="Bacteria"/>
</dbReference>
<dbReference type="InterPro" id="IPR036388">
    <property type="entry name" value="WH-like_DNA-bd_sf"/>
</dbReference>
<evidence type="ECO:0000256" key="3">
    <source>
        <dbReference type="ARBA" id="ARBA00005446"/>
    </source>
</evidence>
<dbReference type="PROSITE" id="PS51192">
    <property type="entry name" value="HELICASE_ATP_BIND_1"/>
    <property type="match status" value="1"/>
</dbReference>
<dbReference type="InterPro" id="IPR001650">
    <property type="entry name" value="Helicase_C-like"/>
</dbReference>
<dbReference type="CDD" id="cd17920">
    <property type="entry name" value="DEXHc_RecQ"/>
    <property type="match status" value="1"/>
</dbReference>
<dbReference type="Pfam" id="PF00270">
    <property type="entry name" value="DEAD"/>
    <property type="match status" value="1"/>
</dbReference>
<evidence type="ECO:0000313" key="21">
    <source>
        <dbReference type="EMBL" id="ADL55581.1"/>
    </source>
</evidence>
<keyword evidence="5" id="KW-0547">Nucleotide-binding</keyword>
<dbReference type="Gene3D" id="1.10.150.80">
    <property type="entry name" value="HRDC domain"/>
    <property type="match status" value="1"/>
</dbReference>
<evidence type="ECO:0000256" key="5">
    <source>
        <dbReference type="ARBA" id="ARBA00022741"/>
    </source>
</evidence>
<dbReference type="SUPFAM" id="SSF47819">
    <property type="entry name" value="HRDC-like"/>
    <property type="match status" value="1"/>
</dbReference>
<dbReference type="Pfam" id="PF09382">
    <property type="entry name" value="RQC"/>
    <property type="match status" value="1"/>
</dbReference>
<dbReference type="OrthoDB" id="9760034at2"/>
<keyword evidence="7" id="KW-0378">Hydrolase</keyword>
<keyword evidence="6" id="KW-0227">DNA damage</keyword>
<dbReference type="NCBIfam" id="TIGR01389">
    <property type="entry name" value="recQ"/>
    <property type="match status" value="1"/>
</dbReference>
<dbReference type="Gene3D" id="3.40.50.300">
    <property type="entry name" value="P-loop containing nucleotide triphosphate hydrolases"/>
    <property type="match status" value="2"/>
</dbReference>
<dbReference type="SUPFAM" id="SSF52540">
    <property type="entry name" value="P-loop containing nucleoside triphosphate hydrolases"/>
    <property type="match status" value="2"/>
</dbReference>
<evidence type="ECO:0000256" key="6">
    <source>
        <dbReference type="ARBA" id="ARBA00022763"/>
    </source>
</evidence>
<organism evidence="21 22">
    <name type="scientific">Gallionella capsiferriformans (strain ES-2)</name>
    <name type="common">Gallionella ferruginea capsiferriformans (strain ES-2)</name>
    <dbReference type="NCBI Taxonomy" id="395494"/>
    <lineage>
        <taxon>Bacteria</taxon>
        <taxon>Pseudomonadati</taxon>
        <taxon>Pseudomonadota</taxon>
        <taxon>Betaproteobacteria</taxon>
        <taxon>Nitrosomonadales</taxon>
        <taxon>Gallionellaceae</taxon>
        <taxon>Gallionella</taxon>
    </lineage>
</organism>
<dbReference type="InterPro" id="IPR018982">
    <property type="entry name" value="RQC_domain"/>
</dbReference>
<sequence length="610" mass="67895">MTIPAQKILLDVFGYTTFRGEQQAIVEHIATGGDALVLMPTGGGKSLCYQIPSLLRAGTGIVISPLIALMQDQVEALQQLGVRAAYLNSSLSTDTAREVQGQLMRGELDLLYVAPERLMNANFLGLLEQVQTRHGLALFAIDEAHCVSQWGHDFRPEYRELTILRDRFPAVPRIALTATADAPTRREIVERLSLEQAREFVSSFDRPNIRYKITNKDSVINQLQYFINKEHPDEAGIVYCLSRRRVDETAAKLKALGWDALPYHAGLDAATRAANQSRFLREEGVIMVATVAFGMGIDKPNVRFVAHIDLPKSMEGYYQETGRAGRDGLPADAWMAYGLGDVVSMRQMLLSGDAPEERKRVELQKLDALLGFCESTACRHQTLLRYFGESHPGNCQECDNCLNPVQVWEATREAQMALSCVYRTGQRFGVGHLVDVLLGKETERVTKFGHKQLSTFGIGVEHTAQQWSSVYRQLIAGGYLEADIEAYGGLMLTATARPVLRGEQPVSLRRDTEPAKRKSVKSGTESKSREPFSGANEDRLWLALKAKRMELAREQGVPPYVIFHDSTLLEMHDQRPGSLTDMGHISGIGQGKLARYGDDFLKVIEDVANR</sequence>
<dbReference type="Pfam" id="PF16124">
    <property type="entry name" value="RecQ_Zn_bind"/>
    <property type="match status" value="1"/>
</dbReference>
<dbReference type="SMART" id="SM00341">
    <property type="entry name" value="HRDC"/>
    <property type="match status" value="1"/>
</dbReference>
<comment type="cofactor">
    <cofactor evidence="2">
        <name>Zn(2+)</name>
        <dbReference type="ChEBI" id="CHEBI:29105"/>
    </cofactor>
</comment>
<dbReference type="Pfam" id="PF00271">
    <property type="entry name" value="Helicase_C"/>
    <property type="match status" value="1"/>
</dbReference>
<dbReference type="RefSeq" id="WP_013293520.1">
    <property type="nucleotide sequence ID" value="NC_014394.1"/>
</dbReference>